<evidence type="ECO:0000256" key="5">
    <source>
        <dbReference type="ARBA" id="ARBA00005062"/>
    </source>
</evidence>
<dbReference type="Proteomes" id="UP000007014">
    <property type="component" value="Chromosome 14"/>
</dbReference>
<dbReference type="Gene3D" id="3.30.2130.10">
    <property type="entry name" value="VC0802-like"/>
    <property type="match status" value="1"/>
</dbReference>
<dbReference type="InterPro" id="IPR019811">
    <property type="entry name" value="HDH_CS"/>
</dbReference>
<evidence type="ECO:0000256" key="11">
    <source>
        <dbReference type="ARBA" id="ARBA00022697"/>
    </source>
</evidence>
<comment type="pathway">
    <text evidence="6">Amino-acid biosynthesis; L-threonine biosynthesis; L-threonine from L-aspartate: step 1/5.</text>
</comment>
<keyword evidence="20" id="KW-0457">Lysine biosynthesis</keyword>
<dbReference type="SUPFAM" id="SSF51735">
    <property type="entry name" value="NAD(P)-binding Rossmann-fold domains"/>
    <property type="match status" value="1"/>
</dbReference>
<dbReference type="SUPFAM" id="SSF55347">
    <property type="entry name" value="Glyceraldehyde-3-phosphate dehydrogenase-like, C-terminal domain"/>
    <property type="match status" value="1"/>
</dbReference>
<evidence type="ECO:0000256" key="24">
    <source>
        <dbReference type="ARBA" id="ARBA00048561"/>
    </source>
</evidence>
<dbReference type="InterPro" id="IPR018042">
    <property type="entry name" value="Aspartate_kinase_CS"/>
</dbReference>
<dbReference type="Pfam" id="PF00696">
    <property type="entry name" value="AA_kinase"/>
    <property type="match status" value="1"/>
</dbReference>
<evidence type="ECO:0000256" key="23">
    <source>
        <dbReference type="ARBA" id="ARBA00044938"/>
    </source>
</evidence>
<dbReference type="InterPro" id="IPR054352">
    <property type="entry name" value="ACT_Aspartokinase"/>
</dbReference>
<evidence type="ECO:0000259" key="26">
    <source>
        <dbReference type="PROSITE" id="PS51671"/>
    </source>
</evidence>
<dbReference type="SUPFAM" id="SSF53633">
    <property type="entry name" value="Carbamate kinase-like"/>
    <property type="match status" value="1"/>
</dbReference>
<evidence type="ECO:0000256" key="6">
    <source>
        <dbReference type="ARBA" id="ARBA00005139"/>
    </source>
</evidence>
<reference evidence="27 28" key="2">
    <citation type="journal article" date="2007" name="BMC Biol.">
        <title>A 100%-complete sequence reveals unusually simple genomic features in the hot-spring red alga Cyanidioschyzon merolae.</title>
        <authorList>
            <person name="Nozaki H."/>
            <person name="Takano H."/>
            <person name="Misumi O."/>
            <person name="Terasawa K."/>
            <person name="Matsuzaki M."/>
            <person name="Maruyama S."/>
            <person name="Nishida K."/>
            <person name="Yagisawa F."/>
            <person name="Yoshida Y."/>
            <person name="Fujiwara T."/>
            <person name="Takio S."/>
            <person name="Tamura K."/>
            <person name="Chung S.J."/>
            <person name="Nakamura S."/>
            <person name="Kuroiwa H."/>
            <person name="Tanaka K."/>
            <person name="Sato N."/>
            <person name="Kuroiwa T."/>
        </authorList>
    </citation>
    <scope>NUCLEOTIDE SEQUENCE [LARGE SCALE GENOMIC DNA]</scope>
    <source>
        <strain evidence="27 28">10D</strain>
    </source>
</reference>
<dbReference type="Gramene" id="CMN129CT">
    <property type="protein sequence ID" value="CMN129CT"/>
    <property type="gene ID" value="CMN129C"/>
</dbReference>
<dbReference type="GO" id="GO:0009089">
    <property type="term" value="P:lysine biosynthetic process via diaminopimelate"/>
    <property type="evidence" value="ECO:0007669"/>
    <property type="project" value="UniProtKB-UniPathway"/>
</dbReference>
<accession>M1UTU2</accession>
<dbReference type="GO" id="GO:0005524">
    <property type="term" value="F:ATP binding"/>
    <property type="evidence" value="ECO:0007669"/>
    <property type="project" value="UniProtKB-KW"/>
</dbReference>
<comment type="function">
    <text evidence="23">Bifunctional aspartate kinase and homoserine dehydrogenase that catalyzes the first and the third steps toward the synthesis of lysine, methionine and threonine from aspartate.</text>
</comment>
<comment type="pathway">
    <text evidence="3">Amino-acid biosynthesis; L-methionine biosynthesis via de novo pathway; L-homoserine from L-aspartate: step 1/3.</text>
</comment>
<dbReference type="PANTHER" id="PTHR43070:SF5">
    <property type="entry name" value="HOMOSERINE DEHYDROGENASE"/>
    <property type="match status" value="1"/>
</dbReference>
<evidence type="ECO:0000256" key="10">
    <source>
        <dbReference type="ARBA" id="ARBA00022679"/>
    </source>
</evidence>
<feature type="domain" description="ACT" evidence="26">
    <location>
        <begin position="592"/>
        <end position="664"/>
    </location>
</feature>
<dbReference type="Gene3D" id="3.30.360.10">
    <property type="entry name" value="Dihydrodipicolinate Reductase, domain 2"/>
    <property type="match status" value="1"/>
</dbReference>
<dbReference type="Gene3D" id="3.30.70.260">
    <property type="match status" value="1"/>
</dbReference>
<dbReference type="UniPathway" id="UPA00034">
    <property type="reaction ID" value="UER00015"/>
</dbReference>
<evidence type="ECO:0000256" key="20">
    <source>
        <dbReference type="ARBA" id="ARBA00023154"/>
    </source>
</evidence>
<keyword evidence="9" id="KW-0028">Amino-acid biosynthesis</keyword>
<dbReference type="Pfam" id="PF00742">
    <property type="entry name" value="Homoserine_dh"/>
    <property type="match status" value="1"/>
</dbReference>
<dbReference type="FunFam" id="3.30.2130.10:FF:000001">
    <property type="entry name" value="Bifunctional aspartokinase/homoserine dehydrogenase"/>
    <property type="match status" value="1"/>
</dbReference>
<comment type="catalytic activity">
    <reaction evidence="25">
        <text>L-homoserine + NADP(+) = L-aspartate 4-semialdehyde + NADPH + H(+)</text>
        <dbReference type="Rhea" id="RHEA:15761"/>
        <dbReference type="ChEBI" id="CHEBI:15378"/>
        <dbReference type="ChEBI" id="CHEBI:57476"/>
        <dbReference type="ChEBI" id="CHEBI:57783"/>
        <dbReference type="ChEBI" id="CHEBI:58349"/>
        <dbReference type="ChEBI" id="CHEBI:537519"/>
        <dbReference type="EC" id="1.1.1.3"/>
    </reaction>
    <physiologicalReaction direction="right-to-left" evidence="25">
        <dbReference type="Rhea" id="RHEA:15763"/>
    </physiologicalReaction>
</comment>
<comment type="catalytic activity">
    <reaction evidence="24">
        <text>L-aspartate + ATP = 4-phospho-L-aspartate + ADP</text>
        <dbReference type="Rhea" id="RHEA:23776"/>
        <dbReference type="ChEBI" id="CHEBI:29991"/>
        <dbReference type="ChEBI" id="CHEBI:30616"/>
        <dbReference type="ChEBI" id="CHEBI:57535"/>
        <dbReference type="ChEBI" id="CHEBI:456216"/>
        <dbReference type="EC" id="2.7.2.4"/>
    </reaction>
    <physiologicalReaction direction="left-to-right" evidence="24">
        <dbReference type="Rhea" id="RHEA:23777"/>
    </physiologicalReaction>
</comment>
<dbReference type="OrthoDB" id="67851at2759"/>
<evidence type="ECO:0000256" key="19">
    <source>
        <dbReference type="ARBA" id="ARBA00023053"/>
    </source>
</evidence>
<dbReference type="GO" id="GO:0004412">
    <property type="term" value="F:homoserine dehydrogenase activity"/>
    <property type="evidence" value="ECO:0007669"/>
    <property type="project" value="UniProtKB-EC"/>
</dbReference>
<evidence type="ECO:0000256" key="4">
    <source>
        <dbReference type="ARBA" id="ARBA00005056"/>
    </source>
</evidence>
<keyword evidence="12" id="KW-0479">Metal-binding</keyword>
<evidence type="ECO:0000313" key="28">
    <source>
        <dbReference type="Proteomes" id="UP000007014"/>
    </source>
</evidence>
<keyword evidence="17" id="KW-0560">Oxidoreductase</keyword>
<name>M1UTU2_CYAM1</name>
<dbReference type="Pfam" id="PF03447">
    <property type="entry name" value="NAD_binding_3"/>
    <property type="match status" value="1"/>
</dbReference>
<evidence type="ECO:0000256" key="8">
    <source>
        <dbReference type="ARBA" id="ARBA00010046"/>
    </source>
</evidence>
<comment type="pathway">
    <text evidence="5">Amino-acid biosynthesis; L-methionine biosynthesis via de novo pathway; L-homoserine from L-aspartate: step 3/3.</text>
</comment>
<dbReference type="GO" id="GO:0004072">
    <property type="term" value="F:aspartate kinase activity"/>
    <property type="evidence" value="ECO:0007669"/>
    <property type="project" value="UniProtKB-EC"/>
</dbReference>
<keyword evidence="13" id="KW-0547">Nucleotide-binding</keyword>
<keyword evidence="22" id="KW-0511">Multifunctional enzyme</keyword>
<comment type="similarity">
    <text evidence="8">In the N-terminal section; belongs to the aspartokinase family.</text>
</comment>
<dbReference type="RefSeq" id="XP_005537277.1">
    <property type="nucleotide sequence ID" value="XM_005537220.1"/>
</dbReference>
<sequence length="1024" mass="110676">MGNVRRLENSSTEHRLWSALGFTAPINDRFRLRVASPRDSCGWKRSPWTPAVSLTRSPRRPRRGTLTTLCPVATAAANKRGQASSPKMNNFGKDGGRSAGASLEGTGAFSPLDRHYGGVHYLVHKFGGSSLADAPCFEQVVSVLEKELAAETAALRQLAEAAGREALPCRLFVVVSAVSGVTNTLEHALQCAIERNKDEHYLEVLQKLQERHETLAHALLDSNEAKQPFFAMLSSTMQDLKDLLRAAFISRSASSAVKDLVLGYGELWSAQLMWARLRQQQRLHVAAGQNTPGSVVWLDARNVIAVRRIPTMPSERKSVDWDMTQKLFDEWMSQHAGSGLVVATGFLALDADRRVPTTLGRNGSDFSAAIFARLVRSPTCTIWTDVDGVFSADPRCVPDAIIIPQLSFKEAAELAYFGAKVLHPDTLTPVVISGTPVRIRNTFRPDAGGTEILPSARMLAGEAALDAANQVNGSIGVAHSFASLAARKAAMGITAGVKGFTSVRDISIVNVEGAGMIGVPGIASRAFAALYAANVSVVLIAQASSEFSICVAVPGTDGTTATEALRRAFRIEIEDQIINSVELLADCCILAMVGENMQNTPGVSSRLFTALANAGVNIRAIAQGSSEHNISVVIQAGDEVRALRAAHAAFYLGDYTISVGIIGRGLVGSTLIEQMREQRAKLHDQYGVDFRIRAIASSSRMWLLSSGENFDEFSAPGRNWMDDFEKRAETLDLDRFVGHVNDGTLPHAVLVDCTASGEIGAKYASWLRAGLHLVTPNKKANSASMEYYREIRDAMRARNTHFFYEANVGAGLPIISTVRDLLRTGDSFLSIEGIFSGTLSYIFNCFDGSTPFSRIVQQAKELGYTEPDPREDLAGADVARKVVILGREVGLDIELDQISVQSLVPAALDASQGVSVAEFMERLPEFDDELNRQVQEASSRDQVLRYVGVVDVQNRRCAVELRAYPRSHPFGGLEGSDNIVCFRTVRYDAQPLVVRGPGAGAQVTAAGVFADLLRLAGHFGAPSG</sequence>
<evidence type="ECO:0000256" key="17">
    <source>
        <dbReference type="ARBA" id="ARBA00023002"/>
    </source>
</evidence>
<dbReference type="PROSITE" id="PS00324">
    <property type="entry name" value="ASPARTOKINASE"/>
    <property type="match status" value="1"/>
</dbReference>
<evidence type="ECO:0000256" key="18">
    <source>
        <dbReference type="ARBA" id="ARBA00023027"/>
    </source>
</evidence>
<evidence type="ECO:0000256" key="21">
    <source>
        <dbReference type="ARBA" id="ARBA00023167"/>
    </source>
</evidence>
<dbReference type="OMA" id="VTCNKIA"/>
<dbReference type="EMBL" id="AP006496">
    <property type="protein sequence ID" value="BAM81241.1"/>
    <property type="molecule type" value="Genomic_DNA"/>
</dbReference>
<dbReference type="InterPro" id="IPR001342">
    <property type="entry name" value="HDH_cat"/>
</dbReference>
<dbReference type="eggNOG" id="ENOG502QQBK">
    <property type="taxonomic scope" value="Eukaryota"/>
</dbReference>
<evidence type="ECO:0000256" key="7">
    <source>
        <dbReference type="ARBA" id="ARBA00007952"/>
    </source>
</evidence>
<dbReference type="PROSITE" id="PS01042">
    <property type="entry name" value="HOMOSER_DHGENASE"/>
    <property type="match status" value="1"/>
</dbReference>
<dbReference type="InterPro" id="IPR045865">
    <property type="entry name" value="ACT-like_dom_sf"/>
</dbReference>
<dbReference type="GO" id="GO:0009086">
    <property type="term" value="P:methionine biosynthetic process"/>
    <property type="evidence" value="ECO:0007669"/>
    <property type="project" value="UniProtKB-KW"/>
</dbReference>
<evidence type="ECO:0000256" key="9">
    <source>
        <dbReference type="ARBA" id="ARBA00022605"/>
    </source>
</evidence>
<organism evidence="27 28">
    <name type="scientific">Cyanidioschyzon merolae (strain NIES-3377 / 10D)</name>
    <name type="common">Unicellular red alga</name>
    <dbReference type="NCBI Taxonomy" id="280699"/>
    <lineage>
        <taxon>Eukaryota</taxon>
        <taxon>Rhodophyta</taxon>
        <taxon>Bangiophyceae</taxon>
        <taxon>Cyanidiales</taxon>
        <taxon>Cyanidiaceae</taxon>
        <taxon>Cyanidioschyzon</taxon>
    </lineage>
</organism>
<keyword evidence="28" id="KW-1185">Reference proteome</keyword>
<dbReference type="InterPro" id="IPR036393">
    <property type="entry name" value="AceGlu_kinase-like_sf"/>
</dbReference>
<dbReference type="UniPathway" id="UPA00051">
    <property type="reaction ID" value="UER00462"/>
</dbReference>
<dbReference type="NCBIfam" id="TIGR00657">
    <property type="entry name" value="asp_kinases"/>
    <property type="match status" value="1"/>
</dbReference>
<evidence type="ECO:0000256" key="14">
    <source>
        <dbReference type="ARBA" id="ARBA00022777"/>
    </source>
</evidence>
<keyword evidence="18" id="KW-0520">NAD</keyword>
<dbReference type="AlphaFoldDB" id="M1UTU2"/>
<dbReference type="CDD" id="cd04922">
    <property type="entry name" value="ACT_AKi-HSDH-ThrA_2"/>
    <property type="match status" value="1"/>
</dbReference>
<dbReference type="InterPro" id="IPR001341">
    <property type="entry name" value="Asp_kinase"/>
</dbReference>
<keyword evidence="14 27" id="KW-0418">Kinase</keyword>
<dbReference type="CDD" id="cd04243">
    <property type="entry name" value="AAK_AK-HSDH-like"/>
    <property type="match status" value="1"/>
</dbReference>
<evidence type="ECO:0000256" key="15">
    <source>
        <dbReference type="ARBA" id="ARBA00022840"/>
    </source>
</evidence>
<keyword evidence="19" id="KW-0915">Sodium</keyword>
<evidence type="ECO:0000256" key="25">
    <source>
        <dbReference type="ARBA" id="ARBA00048841"/>
    </source>
</evidence>
<dbReference type="InterPro" id="IPR001048">
    <property type="entry name" value="Asp/Glu/Uridylate_kinase"/>
</dbReference>
<dbReference type="InterPro" id="IPR005106">
    <property type="entry name" value="Asp/hSer_DH_NAD-bd"/>
</dbReference>
<evidence type="ECO:0000256" key="2">
    <source>
        <dbReference type="ARBA" id="ARBA00004766"/>
    </source>
</evidence>
<protein>
    <submittedName>
        <fullName evidence="27">Fusion protein of aspartate kinase and homoserine dehydrogenase</fullName>
    </submittedName>
</protein>
<dbReference type="Gene3D" id="3.40.1160.10">
    <property type="entry name" value="Acetylglutamate kinase-like"/>
    <property type="match status" value="1"/>
</dbReference>
<comment type="similarity">
    <text evidence="7">In the C-terminal section; belongs to the homoserine dehydrogenase family.</text>
</comment>
<evidence type="ECO:0000256" key="16">
    <source>
        <dbReference type="ARBA" id="ARBA00022857"/>
    </source>
</evidence>
<feature type="domain" description="ACT" evidence="26">
    <location>
        <begin position="511"/>
        <end position="586"/>
    </location>
</feature>
<keyword evidence="16" id="KW-0521">NADP</keyword>
<evidence type="ECO:0000256" key="12">
    <source>
        <dbReference type="ARBA" id="ARBA00022723"/>
    </source>
</evidence>
<dbReference type="GO" id="GO:0046872">
    <property type="term" value="F:metal ion binding"/>
    <property type="evidence" value="ECO:0007669"/>
    <property type="project" value="UniProtKB-KW"/>
</dbReference>
<comment type="pathway">
    <text evidence="2">Amino-acid biosynthesis; L-lysine biosynthesis via DAP pathway; (S)-tetrahydrodipicolinate from L-aspartate: step 1/4.</text>
</comment>
<dbReference type="KEGG" id="cme:CYME_CMN129C"/>
<dbReference type="UniPathway" id="UPA00050">
    <property type="reaction ID" value="UER00063"/>
</dbReference>
<dbReference type="PANTHER" id="PTHR43070">
    <property type="match status" value="1"/>
</dbReference>
<dbReference type="GO" id="GO:0050661">
    <property type="term" value="F:NADP binding"/>
    <property type="evidence" value="ECO:0007669"/>
    <property type="project" value="InterPro"/>
</dbReference>
<keyword evidence="11" id="KW-0791">Threonine biosynthesis</keyword>
<dbReference type="InterPro" id="IPR011147">
    <property type="entry name" value="Bifunc_Aspkin/hSer_DH"/>
</dbReference>
<evidence type="ECO:0000256" key="13">
    <source>
        <dbReference type="ARBA" id="ARBA00022741"/>
    </source>
</evidence>
<dbReference type="SUPFAM" id="SSF55021">
    <property type="entry name" value="ACT-like"/>
    <property type="match status" value="2"/>
</dbReference>
<dbReference type="STRING" id="280699.M1UTU2"/>
<dbReference type="FunFam" id="3.30.360.10:FF:000006">
    <property type="entry name" value="Bifunctional aspartokinase/homoserine dehydrogenase"/>
    <property type="match status" value="1"/>
</dbReference>
<dbReference type="GeneID" id="16995187"/>
<evidence type="ECO:0000256" key="22">
    <source>
        <dbReference type="ARBA" id="ARBA00023268"/>
    </source>
</evidence>
<dbReference type="InterPro" id="IPR002912">
    <property type="entry name" value="ACT_dom"/>
</dbReference>
<keyword evidence="21" id="KW-0486">Methionine biosynthesis</keyword>
<evidence type="ECO:0000256" key="3">
    <source>
        <dbReference type="ARBA" id="ARBA00004986"/>
    </source>
</evidence>
<evidence type="ECO:0000256" key="1">
    <source>
        <dbReference type="ARBA" id="ARBA00001920"/>
    </source>
</evidence>
<reference evidence="27 28" key="1">
    <citation type="journal article" date="2004" name="Nature">
        <title>Genome sequence of the ultrasmall unicellular red alga Cyanidioschyzon merolae 10D.</title>
        <authorList>
            <person name="Matsuzaki M."/>
            <person name="Misumi O."/>
            <person name="Shin-i T."/>
            <person name="Maruyama S."/>
            <person name="Takahara M."/>
            <person name="Miyagishima S."/>
            <person name="Mori T."/>
            <person name="Nishida K."/>
            <person name="Yagisawa F."/>
            <person name="Nishida K."/>
            <person name="Yoshida Y."/>
            <person name="Nishimura Y."/>
            <person name="Nakao S."/>
            <person name="Kobayashi T."/>
            <person name="Momoyama Y."/>
            <person name="Higashiyama T."/>
            <person name="Minoda A."/>
            <person name="Sano M."/>
            <person name="Nomoto H."/>
            <person name="Oishi K."/>
            <person name="Hayashi H."/>
            <person name="Ohta F."/>
            <person name="Nishizaka S."/>
            <person name="Haga S."/>
            <person name="Miura S."/>
            <person name="Morishita T."/>
            <person name="Kabeya Y."/>
            <person name="Terasawa K."/>
            <person name="Suzuki Y."/>
            <person name="Ishii Y."/>
            <person name="Asakawa S."/>
            <person name="Takano H."/>
            <person name="Ohta N."/>
            <person name="Kuroiwa H."/>
            <person name="Tanaka K."/>
            <person name="Shimizu N."/>
            <person name="Sugano S."/>
            <person name="Sato N."/>
            <person name="Nozaki H."/>
            <person name="Ogasawara N."/>
            <person name="Kohara Y."/>
            <person name="Kuroiwa T."/>
        </authorList>
    </citation>
    <scope>NUCLEOTIDE SEQUENCE [LARGE SCALE GENOMIC DNA]</scope>
    <source>
        <strain evidence="27 28">10D</strain>
    </source>
</reference>
<dbReference type="PROSITE" id="PS51671">
    <property type="entry name" value="ACT"/>
    <property type="match status" value="2"/>
</dbReference>
<dbReference type="GO" id="GO:0009090">
    <property type="term" value="P:homoserine biosynthetic process"/>
    <property type="evidence" value="ECO:0007669"/>
    <property type="project" value="TreeGrafter"/>
</dbReference>
<dbReference type="InterPro" id="IPR036291">
    <property type="entry name" value="NAD(P)-bd_dom_sf"/>
</dbReference>
<keyword evidence="15" id="KW-0067">ATP-binding</keyword>
<dbReference type="Pfam" id="PF22468">
    <property type="entry name" value="ACT_9"/>
    <property type="match status" value="2"/>
</dbReference>
<proteinExistence type="inferred from homology"/>
<dbReference type="CDD" id="cd04921">
    <property type="entry name" value="ACT_AKi-HSDH-ThrA-like_1"/>
    <property type="match status" value="1"/>
</dbReference>
<evidence type="ECO:0000313" key="27">
    <source>
        <dbReference type="EMBL" id="BAM81241.1"/>
    </source>
</evidence>
<dbReference type="GO" id="GO:0009088">
    <property type="term" value="P:threonine biosynthetic process"/>
    <property type="evidence" value="ECO:0007669"/>
    <property type="project" value="UniProtKB-UniPathway"/>
</dbReference>
<dbReference type="FunFam" id="3.40.50.720:FF:000083">
    <property type="entry name" value="Bifunctional aspartokinase/homoserine dehydrogenase"/>
    <property type="match status" value="1"/>
</dbReference>
<keyword evidence="10" id="KW-0808">Transferase</keyword>
<dbReference type="Gene3D" id="3.40.50.720">
    <property type="entry name" value="NAD(P)-binding Rossmann-like Domain"/>
    <property type="match status" value="1"/>
</dbReference>
<comment type="cofactor">
    <cofactor evidence="1">
        <name>a metal cation</name>
        <dbReference type="ChEBI" id="CHEBI:25213"/>
    </cofactor>
</comment>
<dbReference type="HOGENOM" id="CLU_009116_7_1_1"/>
<comment type="pathway">
    <text evidence="4">Amino-acid biosynthesis; L-threonine biosynthesis; L-threonine from L-aspartate: step 3/5.</text>
</comment>
<gene>
    <name evidence="27" type="ORF">CYME_CMN129C</name>
</gene>